<reference evidence="2 3" key="1">
    <citation type="journal article" date="2024" name="bioRxiv">
        <title>A reference genome for Trichogramma kaykai: A tiny desert-dwelling parasitoid wasp with competing sex-ratio distorters.</title>
        <authorList>
            <person name="Culotta J."/>
            <person name="Lindsey A.R."/>
        </authorList>
    </citation>
    <scope>NUCLEOTIDE SEQUENCE [LARGE SCALE GENOMIC DNA]</scope>
    <source>
        <strain evidence="2 3">KSX58</strain>
    </source>
</reference>
<proteinExistence type="predicted"/>
<dbReference type="EMBL" id="JBJJXI010000134">
    <property type="protein sequence ID" value="KAL3388305.1"/>
    <property type="molecule type" value="Genomic_DNA"/>
</dbReference>
<feature type="domain" description="C2H2-type" evidence="1">
    <location>
        <begin position="42"/>
        <end position="63"/>
    </location>
</feature>
<comment type="caution">
    <text evidence="2">The sequence shown here is derived from an EMBL/GenBank/DDBJ whole genome shotgun (WGS) entry which is preliminary data.</text>
</comment>
<gene>
    <name evidence="2" type="ORF">TKK_016538</name>
</gene>
<evidence type="ECO:0000259" key="1">
    <source>
        <dbReference type="PROSITE" id="PS00028"/>
    </source>
</evidence>
<dbReference type="PANTHER" id="PTHR31912:SF36">
    <property type="entry name" value="C2H2-TYPE DOMAIN-CONTAINING PROTEIN"/>
    <property type="match status" value="1"/>
</dbReference>
<dbReference type="InterPro" id="IPR013087">
    <property type="entry name" value="Znf_C2H2_type"/>
</dbReference>
<keyword evidence="3" id="KW-1185">Reference proteome</keyword>
<evidence type="ECO:0000313" key="2">
    <source>
        <dbReference type="EMBL" id="KAL3388305.1"/>
    </source>
</evidence>
<dbReference type="PANTHER" id="PTHR31912">
    <property type="entry name" value="IP13529P"/>
    <property type="match status" value="1"/>
</dbReference>
<organism evidence="2 3">
    <name type="scientific">Trichogramma kaykai</name>
    <dbReference type="NCBI Taxonomy" id="54128"/>
    <lineage>
        <taxon>Eukaryota</taxon>
        <taxon>Metazoa</taxon>
        <taxon>Ecdysozoa</taxon>
        <taxon>Arthropoda</taxon>
        <taxon>Hexapoda</taxon>
        <taxon>Insecta</taxon>
        <taxon>Pterygota</taxon>
        <taxon>Neoptera</taxon>
        <taxon>Endopterygota</taxon>
        <taxon>Hymenoptera</taxon>
        <taxon>Apocrita</taxon>
        <taxon>Proctotrupomorpha</taxon>
        <taxon>Chalcidoidea</taxon>
        <taxon>Trichogrammatidae</taxon>
        <taxon>Trichogramma</taxon>
    </lineage>
</organism>
<evidence type="ECO:0000313" key="3">
    <source>
        <dbReference type="Proteomes" id="UP001627154"/>
    </source>
</evidence>
<sequence>MPDTNNLICCKCDSAFSALVDFQKHLKDYHDLKVSDNVQIICKMCRKEFKWVRYFIKHVKEYHVTPTVHNEPQIKKRKIDNSTWLPKNIDFQSHICDIAANLRFCTDMTAANVGLVVNKVEKMTESIMKEVEIKIQEFFTEHQVNVPDEKLKLFLNQFHYDSSQFMNLKSMKSQISILKNKYNYIDPIDIRLGKEVKFVKGQSSPDVQHIVISYVPVIEIIKMVFSQEEVVNFKKDIKTSKNDILSCFEDGEIYKNHPFFQKYPDGIGIFLYNDDFLANNPIGSKARQQKLGGFYISFMNLPEHLRDFIGNVHPIAITKQEYIKTYGIDECLSAFMLELMSLESDAGVSCTIKNKKFTFRATVVGVIADSLAAHEILGFMSPSSKYFCRICIITRNEWKFFPSVNADIRTKEIHDECITKIKSGDTDNHMGVKRECVLNESKYFHSTQNFIFDIMHDVLEGQAQLDLRLIISKLIVNKTYDLNIECLNYRISNFYYGPLDSKDKPSPILCDTTSNIKLQQRAVQTWCLLRAFPFMVSDKVPKDDPYLQHLININKINEIIFSPKIPSHILSYLEELIDLHIENFQKLFPEQSLINKLMHMKHYPMCIRQCGPLRHLSCFKYEAKHNLFIKYGALCCNYKNISKTMTNIAQMTQCSIWGKDQKYIRERINYSASNDPNEEEIMILKSVLKEEVRIENLRVLLSVSIYSKRYQNGLFLALRIGSDIDSDMPAFGKIMKIILYNDDIYFYCQLYRTLYLNEALNAYKINETDSYELINYECLVDNHALSEWNDFNGQSYICLYHMIVE</sequence>
<dbReference type="Proteomes" id="UP001627154">
    <property type="component" value="Unassembled WGS sequence"/>
</dbReference>
<accession>A0ABD2W6V7</accession>
<name>A0ABD2W6V7_9HYME</name>
<protein>
    <recommendedName>
        <fullName evidence="1">C2H2-type domain-containing protein</fullName>
    </recommendedName>
</protein>
<feature type="domain" description="C2H2-type" evidence="1">
    <location>
        <begin position="9"/>
        <end position="30"/>
    </location>
</feature>
<dbReference type="SMART" id="SM00355">
    <property type="entry name" value="ZnF_C2H2"/>
    <property type="match status" value="2"/>
</dbReference>
<dbReference type="AlphaFoldDB" id="A0ABD2W6V7"/>
<dbReference type="PROSITE" id="PS00028">
    <property type="entry name" value="ZINC_FINGER_C2H2_1"/>
    <property type="match status" value="2"/>
</dbReference>